<proteinExistence type="predicted"/>
<evidence type="ECO:0000313" key="2">
    <source>
        <dbReference type="EMBL" id="CAE0431178.1"/>
    </source>
</evidence>
<feature type="transmembrane region" description="Helical" evidence="1">
    <location>
        <begin position="247"/>
        <end position="268"/>
    </location>
</feature>
<dbReference type="AlphaFoldDB" id="A0A7S3LH43"/>
<keyword evidence="1" id="KW-1133">Transmembrane helix</keyword>
<feature type="transmembrane region" description="Helical" evidence="1">
    <location>
        <begin position="56"/>
        <end position="78"/>
    </location>
</feature>
<evidence type="ECO:0008006" key="3">
    <source>
        <dbReference type="Google" id="ProtNLM"/>
    </source>
</evidence>
<gene>
    <name evidence="2" type="ORF">ASTO00021_LOCUS1522</name>
</gene>
<protein>
    <recommendedName>
        <fullName evidence="3">Tetraspanin</fullName>
    </recommendedName>
</protein>
<keyword evidence="1" id="KW-0472">Membrane</keyword>
<accession>A0A7S3LH43</accession>
<keyword evidence="1" id="KW-0812">Transmembrane</keyword>
<sequence length="314" mass="36161">MEAFKELFRFEEGHEPRKADNLYRMVLILSMILTFMYTLATFLFLAFAVGDEFQNLAMLIAPRWAVALLALSVLNGLIANGWMTAGFVRYKRRWLSRSYFLAFPLIIINLFIFVFLQMRGNGITALPEYADAENGKFAMPTLELITQYAMDNKKLWFNLQRDLGCCGLNMFSCYGDDVFDNIDNFNIFDLISFQQECAPRNITIFSNLNTKSPEQAAEDQFVDFDQFFWCEDELTIILRQYAKDYGIYFGVMTLIQLFIQFGGARLFFSYMESEGGFKPDYDKYVGARAVVEETVLQKAGYNPKSSAAKSGLKF</sequence>
<feature type="transmembrane region" description="Helical" evidence="1">
    <location>
        <begin position="26"/>
        <end position="50"/>
    </location>
</feature>
<reference evidence="2" key="1">
    <citation type="submission" date="2021-01" db="EMBL/GenBank/DDBJ databases">
        <authorList>
            <person name="Corre E."/>
            <person name="Pelletier E."/>
            <person name="Niang G."/>
            <person name="Scheremetjew M."/>
            <person name="Finn R."/>
            <person name="Kale V."/>
            <person name="Holt S."/>
            <person name="Cochrane G."/>
            <person name="Meng A."/>
            <person name="Brown T."/>
            <person name="Cohen L."/>
        </authorList>
    </citation>
    <scope>NUCLEOTIDE SEQUENCE</scope>
    <source>
        <strain evidence="2">GSBS06</strain>
    </source>
</reference>
<organism evidence="2">
    <name type="scientific">Aplanochytrium stocchinoi</name>
    <dbReference type="NCBI Taxonomy" id="215587"/>
    <lineage>
        <taxon>Eukaryota</taxon>
        <taxon>Sar</taxon>
        <taxon>Stramenopiles</taxon>
        <taxon>Bigyra</taxon>
        <taxon>Labyrinthulomycetes</taxon>
        <taxon>Thraustochytrida</taxon>
        <taxon>Thraustochytriidae</taxon>
        <taxon>Aplanochytrium</taxon>
    </lineage>
</organism>
<name>A0A7S3LH43_9STRA</name>
<dbReference type="EMBL" id="HBIN01002331">
    <property type="protein sequence ID" value="CAE0431178.1"/>
    <property type="molecule type" value="Transcribed_RNA"/>
</dbReference>
<evidence type="ECO:0000256" key="1">
    <source>
        <dbReference type="SAM" id="Phobius"/>
    </source>
</evidence>
<feature type="transmembrane region" description="Helical" evidence="1">
    <location>
        <begin position="99"/>
        <end position="118"/>
    </location>
</feature>